<keyword evidence="3" id="KW-1185">Reference proteome</keyword>
<protein>
    <recommendedName>
        <fullName evidence="4">Lipoprotein</fullName>
    </recommendedName>
</protein>
<dbReference type="RefSeq" id="WP_378999019.1">
    <property type="nucleotide sequence ID" value="NZ_JBHSMT010000028.1"/>
</dbReference>
<evidence type="ECO:0000313" key="2">
    <source>
        <dbReference type="EMBL" id="MFC5475588.1"/>
    </source>
</evidence>
<dbReference type="Proteomes" id="UP001596045">
    <property type="component" value="Unassembled WGS sequence"/>
</dbReference>
<sequence>MKFAKTILAIGVTLLTLAAAGCAHLDPMSSASDMSPGMGNIYSGQ</sequence>
<organism evidence="2 3">
    <name type="scientific">Paraherbaspirillum soli</name>
    <dbReference type="NCBI Taxonomy" id="631222"/>
    <lineage>
        <taxon>Bacteria</taxon>
        <taxon>Pseudomonadati</taxon>
        <taxon>Pseudomonadota</taxon>
        <taxon>Betaproteobacteria</taxon>
        <taxon>Burkholderiales</taxon>
        <taxon>Oxalobacteraceae</taxon>
        <taxon>Paraherbaspirillum</taxon>
    </lineage>
</organism>
<name>A0ABW0MBJ0_9BURK</name>
<gene>
    <name evidence="2" type="ORF">ACFPM8_16625</name>
</gene>
<feature type="signal peptide" evidence="1">
    <location>
        <begin position="1"/>
        <end position="25"/>
    </location>
</feature>
<dbReference type="PROSITE" id="PS51257">
    <property type="entry name" value="PROKAR_LIPOPROTEIN"/>
    <property type="match status" value="1"/>
</dbReference>
<dbReference type="EMBL" id="JBHSMT010000028">
    <property type="protein sequence ID" value="MFC5475588.1"/>
    <property type="molecule type" value="Genomic_DNA"/>
</dbReference>
<proteinExistence type="predicted"/>
<keyword evidence="1" id="KW-0732">Signal</keyword>
<comment type="caution">
    <text evidence="2">The sequence shown here is derived from an EMBL/GenBank/DDBJ whole genome shotgun (WGS) entry which is preliminary data.</text>
</comment>
<reference evidence="3" key="1">
    <citation type="journal article" date="2019" name="Int. J. Syst. Evol. Microbiol.">
        <title>The Global Catalogue of Microorganisms (GCM) 10K type strain sequencing project: providing services to taxonomists for standard genome sequencing and annotation.</title>
        <authorList>
            <consortium name="The Broad Institute Genomics Platform"/>
            <consortium name="The Broad Institute Genome Sequencing Center for Infectious Disease"/>
            <person name="Wu L."/>
            <person name="Ma J."/>
        </authorList>
    </citation>
    <scope>NUCLEOTIDE SEQUENCE [LARGE SCALE GENOMIC DNA]</scope>
    <source>
        <strain evidence="3">JCM 17066</strain>
    </source>
</reference>
<feature type="chain" id="PRO_5045142177" description="Lipoprotein" evidence="1">
    <location>
        <begin position="26"/>
        <end position="45"/>
    </location>
</feature>
<accession>A0ABW0MBJ0</accession>
<evidence type="ECO:0008006" key="4">
    <source>
        <dbReference type="Google" id="ProtNLM"/>
    </source>
</evidence>
<evidence type="ECO:0000313" key="3">
    <source>
        <dbReference type="Proteomes" id="UP001596045"/>
    </source>
</evidence>
<evidence type="ECO:0000256" key="1">
    <source>
        <dbReference type="SAM" id="SignalP"/>
    </source>
</evidence>